<reference evidence="14 15" key="1">
    <citation type="submission" date="2016-11" db="EMBL/GenBank/DDBJ databases">
        <authorList>
            <person name="Jaros S."/>
            <person name="Januszkiewicz K."/>
            <person name="Wedrychowicz H."/>
        </authorList>
    </citation>
    <scope>NUCLEOTIDE SEQUENCE [LARGE SCALE GENOMIC DNA]</scope>
    <source>
        <strain evidence="14 15">DSM 43832</strain>
    </source>
</reference>
<feature type="domain" description="NADH-rubredoxin oxidoreductase C-terminal" evidence="13">
    <location>
        <begin position="302"/>
        <end position="356"/>
    </location>
</feature>
<feature type="domain" description="FAD/NAD(P)-binding" evidence="12">
    <location>
        <begin position="1"/>
        <end position="268"/>
    </location>
</feature>
<evidence type="ECO:0000256" key="10">
    <source>
        <dbReference type="ARBA" id="ARBA00023014"/>
    </source>
</evidence>
<dbReference type="PANTHER" id="PTHR43809:SF1">
    <property type="entry name" value="NITRITE REDUCTASE (NADH) LARGE SUBUNIT"/>
    <property type="match status" value="1"/>
</dbReference>
<comment type="cofactor">
    <cofactor evidence="2">
        <name>[4Fe-4S] cluster</name>
        <dbReference type="ChEBI" id="CHEBI:49883"/>
    </cofactor>
</comment>
<dbReference type="GO" id="GO:0051536">
    <property type="term" value="F:iron-sulfur cluster binding"/>
    <property type="evidence" value="ECO:0007669"/>
    <property type="project" value="UniProtKB-KW"/>
</dbReference>
<comment type="similarity">
    <text evidence="5">Belongs to the nitrite and sulfite reductase 4Fe-4S domain family.</text>
</comment>
<dbReference type="Proteomes" id="UP000184363">
    <property type="component" value="Unassembled WGS sequence"/>
</dbReference>
<evidence type="ECO:0000259" key="11">
    <source>
        <dbReference type="Pfam" id="PF04324"/>
    </source>
</evidence>
<keyword evidence="15" id="KW-1185">Reference proteome</keyword>
<dbReference type="InterPro" id="IPR007419">
    <property type="entry name" value="BFD-like_2Fe2S-bd_dom"/>
</dbReference>
<evidence type="ECO:0000313" key="14">
    <source>
        <dbReference type="EMBL" id="SHK91039.1"/>
    </source>
</evidence>
<keyword evidence="7" id="KW-0479">Metal-binding</keyword>
<dbReference type="PANTHER" id="PTHR43809">
    <property type="entry name" value="NITRITE REDUCTASE (NADH) LARGE SUBUNIT"/>
    <property type="match status" value="1"/>
</dbReference>
<comment type="pathway">
    <text evidence="4">Nitrogen metabolism; nitrate reduction (assimilation).</text>
</comment>
<dbReference type="Pfam" id="PF04324">
    <property type="entry name" value="Fer2_BFD"/>
    <property type="match status" value="1"/>
</dbReference>
<evidence type="ECO:0000256" key="7">
    <source>
        <dbReference type="ARBA" id="ARBA00022723"/>
    </source>
</evidence>
<evidence type="ECO:0000256" key="6">
    <source>
        <dbReference type="ARBA" id="ARBA00022617"/>
    </source>
</evidence>
<dbReference type="GO" id="GO:0016491">
    <property type="term" value="F:oxidoreductase activity"/>
    <property type="evidence" value="ECO:0007669"/>
    <property type="project" value="UniProtKB-KW"/>
</dbReference>
<organism evidence="14 15">
    <name type="scientific">Pseudonocardia thermophila</name>
    <dbReference type="NCBI Taxonomy" id="1848"/>
    <lineage>
        <taxon>Bacteria</taxon>
        <taxon>Bacillati</taxon>
        <taxon>Actinomycetota</taxon>
        <taxon>Actinomycetes</taxon>
        <taxon>Pseudonocardiales</taxon>
        <taxon>Pseudonocardiaceae</taxon>
        <taxon>Pseudonocardia</taxon>
    </lineage>
</organism>
<name>A0A1M6WBL2_PSETH</name>
<evidence type="ECO:0000256" key="3">
    <source>
        <dbReference type="ARBA" id="ARBA00001974"/>
    </source>
</evidence>
<keyword evidence="6" id="KW-0349">Heme</keyword>
<evidence type="ECO:0000259" key="12">
    <source>
        <dbReference type="Pfam" id="PF07992"/>
    </source>
</evidence>
<dbReference type="InterPro" id="IPR023753">
    <property type="entry name" value="FAD/NAD-binding_dom"/>
</dbReference>
<dbReference type="SUPFAM" id="SSF51905">
    <property type="entry name" value="FAD/NAD(P)-binding domain"/>
    <property type="match status" value="1"/>
</dbReference>
<dbReference type="Pfam" id="PF07992">
    <property type="entry name" value="Pyr_redox_2"/>
    <property type="match status" value="1"/>
</dbReference>
<evidence type="ECO:0000313" key="15">
    <source>
        <dbReference type="Proteomes" id="UP000184363"/>
    </source>
</evidence>
<keyword evidence="9" id="KW-0408">Iron</keyword>
<dbReference type="GO" id="GO:0046872">
    <property type="term" value="F:metal ion binding"/>
    <property type="evidence" value="ECO:0007669"/>
    <property type="project" value="UniProtKB-KW"/>
</dbReference>
<dbReference type="InterPro" id="IPR041575">
    <property type="entry name" value="Rubredoxin_C"/>
</dbReference>
<evidence type="ECO:0000256" key="4">
    <source>
        <dbReference type="ARBA" id="ARBA00005096"/>
    </source>
</evidence>
<protein>
    <submittedName>
        <fullName evidence="14">Assimilatory nitrate reductase electron transfer subunit</fullName>
    </submittedName>
</protein>
<dbReference type="PRINTS" id="PR00368">
    <property type="entry name" value="FADPNR"/>
</dbReference>
<dbReference type="Gene3D" id="1.10.10.1100">
    <property type="entry name" value="BFD-like [2Fe-2S]-binding domain"/>
    <property type="match status" value="1"/>
</dbReference>
<evidence type="ECO:0000256" key="2">
    <source>
        <dbReference type="ARBA" id="ARBA00001966"/>
    </source>
</evidence>
<comment type="cofactor">
    <cofactor evidence="1">
        <name>siroheme</name>
        <dbReference type="ChEBI" id="CHEBI:60052"/>
    </cofactor>
</comment>
<dbReference type="STRING" id="1848.SAMN05443637_11472"/>
<gene>
    <name evidence="14" type="ORF">SAMN05443637_11472</name>
</gene>
<dbReference type="InterPro" id="IPR041854">
    <property type="entry name" value="BFD-like_2Fe2S-bd_dom_sf"/>
</dbReference>
<sequence length="463" mass="47759">MVVGHGMVGARLVEEIRRRDPRGEAVALTVVGAEARPAYNRVLLSTVLAGGLPSAVDLLPERWAQDWGVDARLGVSATAIGDGVLRTTDGDVPFDDLVLATGSRPRLPPVPGIEQGIPFRDLDDCERIVERARPGVRFAVLGGGLLGCEAARGLAERDVKVTLVHHRPHLMERQLDPFGGEVLAAALERLGVDVRLDTVAAEWDGGLHLADGSVLAADELVVATGVRPETGLAEAAGIIVDQGIIVDDRLATSRPRVHAIGDCAQHRGAVPGFVQPGWEQAAVLADLLTGADPAARYTGTRPVTRLKARGVDLAAVGAPAALAGADVLRFVDPAGGRYAALAMEGDRVVGGAVIGMPETAATMVQYFDTGAPAPSDRLGLLLGRLPATTVDPGRLPGAAIVCRCTTVTKSALVTAWRAGATSVAALRRATRAGTGCGSCTDTVCGLADWLAAADPDPIAEGAA</sequence>
<dbReference type="Pfam" id="PF18267">
    <property type="entry name" value="Rubredoxin_C"/>
    <property type="match status" value="1"/>
</dbReference>
<accession>A0A1M6WBL2</accession>
<evidence type="ECO:0000256" key="1">
    <source>
        <dbReference type="ARBA" id="ARBA00001929"/>
    </source>
</evidence>
<evidence type="ECO:0000259" key="13">
    <source>
        <dbReference type="Pfam" id="PF18267"/>
    </source>
</evidence>
<dbReference type="Gene3D" id="3.50.50.60">
    <property type="entry name" value="FAD/NAD(P)-binding domain"/>
    <property type="match status" value="2"/>
</dbReference>
<keyword evidence="8" id="KW-0560">Oxidoreductase</keyword>
<feature type="domain" description="BFD-like [2Fe-2S]-binding" evidence="11">
    <location>
        <begin position="400"/>
        <end position="443"/>
    </location>
</feature>
<dbReference type="InterPro" id="IPR036188">
    <property type="entry name" value="FAD/NAD-bd_sf"/>
</dbReference>
<evidence type="ECO:0000256" key="9">
    <source>
        <dbReference type="ARBA" id="ARBA00023004"/>
    </source>
</evidence>
<dbReference type="PRINTS" id="PR00411">
    <property type="entry name" value="PNDRDTASEI"/>
</dbReference>
<comment type="cofactor">
    <cofactor evidence="3">
        <name>FAD</name>
        <dbReference type="ChEBI" id="CHEBI:57692"/>
    </cofactor>
</comment>
<dbReference type="EMBL" id="FRAP01000014">
    <property type="protein sequence ID" value="SHK91039.1"/>
    <property type="molecule type" value="Genomic_DNA"/>
</dbReference>
<evidence type="ECO:0000256" key="5">
    <source>
        <dbReference type="ARBA" id="ARBA00010429"/>
    </source>
</evidence>
<evidence type="ECO:0000256" key="8">
    <source>
        <dbReference type="ARBA" id="ARBA00023002"/>
    </source>
</evidence>
<dbReference type="InterPro" id="IPR052034">
    <property type="entry name" value="NasD-like"/>
</dbReference>
<dbReference type="AlphaFoldDB" id="A0A1M6WBL2"/>
<keyword evidence="10" id="KW-0411">Iron-sulfur</keyword>
<proteinExistence type="inferred from homology"/>